<dbReference type="STRING" id="1033802.SSPSH_000661"/>
<reference evidence="1 2" key="1">
    <citation type="journal article" date="2011" name="J. Bacteriol.">
        <title>Genome sequence of Salinisphaera shabanensis, a gammaproteobacterium from the harsh, variable environment of the brine-seawater interface of the Shaban Deep in the Red Sea.</title>
        <authorList>
            <person name="Antunes A."/>
            <person name="Alam I."/>
            <person name="Bajic V.B."/>
            <person name="Stingl U."/>
        </authorList>
    </citation>
    <scope>NUCLEOTIDE SEQUENCE [LARGE SCALE GENOMIC DNA]</scope>
    <source>
        <strain evidence="1 2">E1L3A</strain>
    </source>
</reference>
<dbReference type="RefSeq" id="WP_021031355.1">
    <property type="nucleotide sequence ID" value="NZ_AFNV02000003.1"/>
</dbReference>
<name>U2EA80_9GAMM</name>
<evidence type="ECO:0000313" key="1">
    <source>
        <dbReference type="EMBL" id="ERJ20551.1"/>
    </source>
</evidence>
<dbReference type="EMBL" id="AFNV02000003">
    <property type="protein sequence ID" value="ERJ20551.1"/>
    <property type="molecule type" value="Genomic_DNA"/>
</dbReference>
<proteinExistence type="predicted"/>
<organism evidence="1 2">
    <name type="scientific">Salinisphaera shabanensis E1L3A</name>
    <dbReference type="NCBI Taxonomy" id="1033802"/>
    <lineage>
        <taxon>Bacteria</taxon>
        <taxon>Pseudomonadati</taxon>
        <taxon>Pseudomonadota</taxon>
        <taxon>Gammaproteobacteria</taxon>
        <taxon>Salinisphaerales</taxon>
        <taxon>Salinisphaeraceae</taxon>
        <taxon>Salinisphaera</taxon>
    </lineage>
</organism>
<reference evidence="1 2" key="2">
    <citation type="journal article" date="2013" name="PLoS ONE">
        <title>INDIGO - INtegrated Data Warehouse of MIcrobial GenOmes with Examples from the Red Sea Extremophiles.</title>
        <authorList>
            <person name="Alam I."/>
            <person name="Antunes A."/>
            <person name="Kamau A.A."/>
            <person name="Ba Alawi W."/>
            <person name="Kalkatawi M."/>
            <person name="Stingl U."/>
            <person name="Bajic V.B."/>
        </authorList>
    </citation>
    <scope>NUCLEOTIDE SEQUENCE [LARGE SCALE GENOMIC DNA]</scope>
    <source>
        <strain evidence="1 2">E1L3A</strain>
    </source>
</reference>
<evidence type="ECO:0000313" key="2">
    <source>
        <dbReference type="Proteomes" id="UP000006242"/>
    </source>
</evidence>
<accession>U2EA80</accession>
<gene>
    <name evidence="1" type="ORF">SSPSH_000661</name>
</gene>
<keyword evidence="2" id="KW-1185">Reference proteome</keyword>
<sequence length="79" mass="9328">MFGPRQGKDNPTDDASAPRVAVHVERRLDANRALLDRIEHAIQPRAGLILTDLVKVCPRWMRDVRSTPRWTRWTIWRVW</sequence>
<comment type="caution">
    <text evidence="1">The sequence shown here is derived from an EMBL/GenBank/DDBJ whole genome shotgun (WGS) entry which is preliminary data.</text>
</comment>
<protein>
    <submittedName>
        <fullName evidence="1">Uncharacterized protein</fullName>
    </submittedName>
</protein>
<dbReference type="Proteomes" id="UP000006242">
    <property type="component" value="Unassembled WGS sequence"/>
</dbReference>
<dbReference type="AlphaFoldDB" id="U2EA80"/>